<dbReference type="GO" id="GO:0005737">
    <property type="term" value="C:cytoplasm"/>
    <property type="evidence" value="ECO:0007669"/>
    <property type="project" value="UniProtKB-SubCell"/>
</dbReference>
<evidence type="ECO:0000256" key="4">
    <source>
        <dbReference type="ARBA" id="ARBA00023125"/>
    </source>
</evidence>
<evidence type="ECO:0000256" key="3">
    <source>
        <dbReference type="ARBA" id="ARBA00023015"/>
    </source>
</evidence>
<organism evidence="7 8">
    <name type="scientific">Paramixta manurensis</name>
    <dbReference type="NCBI Taxonomy" id="2740817"/>
    <lineage>
        <taxon>Bacteria</taxon>
        <taxon>Pseudomonadati</taxon>
        <taxon>Pseudomonadota</taxon>
        <taxon>Gammaproteobacteria</taxon>
        <taxon>Enterobacterales</taxon>
        <taxon>Erwiniaceae</taxon>
        <taxon>Paramixta</taxon>
    </lineage>
</organism>
<dbReference type="GO" id="GO:0003700">
    <property type="term" value="F:DNA-binding transcription factor activity"/>
    <property type="evidence" value="ECO:0007669"/>
    <property type="project" value="InterPro"/>
</dbReference>
<evidence type="ECO:0000256" key="5">
    <source>
        <dbReference type="ARBA" id="ARBA00023163"/>
    </source>
</evidence>
<dbReference type="RefSeq" id="WP_173634553.1">
    <property type="nucleotide sequence ID" value="NZ_CP054212.1"/>
</dbReference>
<dbReference type="InterPro" id="IPR055166">
    <property type="entry name" value="Transc_reg_Sar_Rot_HTH"/>
</dbReference>
<dbReference type="InterPro" id="IPR036388">
    <property type="entry name" value="WH-like_DNA-bd_sf"/>
</dbReference>
<dbReference type="AlphaFoldDB" id="A0A6M8UDC9"/>
<keyword evidence="5" id="KW-0804">Transcription</keyword>
<dbReference type="InterPro" id="IPR036390">
    <property type="entry name" value="WH_DNA-bd_sf"/>
</dbReference>
<dbReference type="KEGG" id="pmak:PMPD1_2684"/>
<feature type="domain" description="HTH marR-type" evidence="6">
    <location>
        <begin position="8"/>
        <end position="146"/>
    </location>
</feature>
<keyword evidence="4" id="KW-0238">DNA-binding</keyword>
<evidence type="ECO:0000313" key="8">
    <source>
        <dbReference type="Proteomes" id="UP000505325"/>
    </source>
</evidence>
<proteinExistence type="predicted"/>
<keyword evidence="8" id="KW-1185">Reference proteome</keyword>
<keyword evidence="2" id="KW-0963">Cytoplasm</keyword>
<dbReference type="SUPFAM" id="SSF46785">
    <property type="entry name" value="Winged helix' DNA-binding domain"/>
    <property type="match status" value="1"/>
</dbReference>
<dbReference type="EMBL" id="CP054212">
    <property type="protein sequence ID" value="QKJ87624.1"/>
    <property type="molecule type" value="Genomic_DNA"/>
</dbReference>
<reference evidence="7 8" key="1">
    <citation type="submission" date="2020-06" db="EMBL/GenBank/DDBJ databases">
        <title>Genome sequence of Paramixta manurensis strain PD-1.</title>
        <authorList>
            <person name="Lee C.W."/>
            <person name="Kim J."/>
        </authorList>
    </citation>
    <scope>NUCLEOTIDE SEQUENCE [LARGE SCALE GENOMIC DNA]</scope>
    <source>
        <strain evidence="7 8">PD-1</strain>
    </source>
</reference>
<dbReference type="Pfam" id="PF22381">
    <property type="entry name" value="Staph_reg_Sar_Rot"/>
    <property type="match status" value="1"/>
</dbReference>
<accession>A0A6M8UDC9</accession>
<evidence type="ECO:0000259" key="6">
    <source>
        <dbReference type="PROSITE" id="PS50995"/>
    </source>
</evidence>
<dbReference type="PRINTS" id="PR00598">
    <property type="entry name" value="HTHMARR"/>
</dbReference>
<dbReference type="FunFam" id="1.10.10.10:FF:000163">
    <property type="entry name" value="MarR family transcriptional regulator"/>
    <property type="match status" value="1"/>
</dbReference>
<dbReference type="GO" id="GO:0006950">
    <property type="term" value="P:response to stress"/>
    <property type="evidence" value="ECO:0007669"/>
    <property type="project" value="TreeGrafter"/>
</dbReference>
<dbReference type="Gene3D" id="1.10.10.10">
    <property type="entry name" value="Winged helix-like DNA-binding domain superfamily/Winged helix DNA-binding domain"/>
    <property type="match status" value="1"/>
</dbReference>
<gene>
    <name evidence="7" type="ORF">PMPD1_2684</name>
</gene>
<sequence>MSERLPLGEQLCYSIYSASLAIKRLYKPLLDEMGVTYPQYLVLNVLWEQGEQTIGQIGEMLALETSTLTPLLKRLENEDFIRRERRPDDERKVMITLAEKGRALEQQSLCLSQTLFCSSGMALETLQRLNQEIIALRDNIVQRAEEKE</sequence>
<evidence type="ECO:0000256" key="2">
    <source>
        <dbReference type="ARBA" id="ARBA00022490"/>
    </source>
</evidence>
<dbReference type="SMART" id="SM00347">
    <property type="entry name" value="HTH_MARR"/>
    <property type="match status" value="1"/>
</dbReference>
<dbReference type="PANTHER" id="PTHR33164">
    <property type="entry name" value="TRANSCRIPTIONAL REGULATOR, MARR FAMILY"/>
    <property type="match status" value="1"/>
</dbReference>
<keyword evidence="3" id="KW-0805">Transcription regulation</keyword>
<comment type="subcellular location">
    <subcellularLocation>
        <location evidence="1">Cytoplasm</location>
    </subcellularLocation>
</comment>
<dbReference type="GO" id="GO:0003677">
    <property type="term" value="F:DNA binding"/>
    <property type="evidence" value="ECO:0007669"/>
    <property type="project" value="UniProtKB-KW"/>
</dbReference>
<dbReference type="PROSITE" id="PS50995">
    <property type="entry name" value="HTH_MARR_2"/>
    <property type="match status" value="1"/>
</dbReference>
<dbReference type="InterPro" id="IPR000835">
    <property type="entry name" value="HTH_MarR-typ"/>
</dbReference>
<protein>
    <submittedName>
        <fullName evidence="7">MarR family transcriptional regulator</fullName>
    </submittedName>
</protein>
<evidence type="ECO:0000256" key="1">
    <source>
        <dbReference type="ARBA" id="ARBA00004496"/>
    </source>
</evidence>
<dbReference type="Proteomes" id="UP000505325">
    <property type="component" value="Chromosome"/>
</dbReference>
<dbReference type="InterPro" id="IPR039422">
    <property type="entry name" value="MarR/SlyA-like"/>
</dbReference>
<name>A0A6M8UDC9_9GAMM</name>
<evidence type="ECO:0000313" key="7">
    <source>
        <dbReference type="EMBL" id="QKJ87624.1"/>
    </source>
</evidence>
<dbReference type="PANTHER" id="PTHR33164:SF5">
    <property type="entry name" value="ORGANIC HYDROPEROXIDE RESISTANCE TRANSCRIPTIONAL REGULATOR"/>
    <property type="match status" value="1"/>
</dbReference>